<dbReference type="Gene3D" id="2.120.10.30">
    <property type="entry name" value="TolB, C-terminal domain"/>
    <property type="match status" value="1"/>
</dbReference>
<dbReference type="Pfam" id="PF07676">
    <property type="entry name" value="PD40"/>
    <property type="match status" value="1"/>
</dbReference>
<dbReference type="Proteomes" id="UP000502706">
    <property type="component" value="Chromosome"/>
</dbReference>
<sequence length="415" mass="42638">MRSSRERAPLRAALLLALLLVPGAAGCGFLSAAGPVEEGVIEPASPAGAPADLDLGPGVRPLSLGPGDKSSPRVSPSGDRVAFVLDGYVVEKPLYAQDPGVRTEEGFSATSADWLAGENLAVLGPGSGRGSPAQDAQADSLFVVHPDETPEISEAVEGVRGTGAQPGGGSVVAVVETPGVGPEAALVRLRAGGDVARSFPADLRGRVSGLSLSPDGREVAMAVRIQSGRDDGRVELATYRFSEGEPRRVALLEEGLEVIGAPQATSRGLYFVAGEEGDEEADYALYRVPEGSEEYEPVRGVGEDFVPASIAVSPDGGSLAVLGRRSSRSPTDLYVLDLASDSLDAVTANENMEIKTKPGDLAWSPDGSLVVVVARGALPGPKVYGSPAKDLSSAFYNVYGVPVGTAIRASGGRQR</sequence>
<gene>
    <name evidence="2" type="ORF">GBA65_14440</name>
</gene>
<dbReference type="AlphaFoldDB" id="A0A6G8PZB8"/>
<dbReference type="InterPro" id="IPR011659">
    <property type="entry name" value="WD40"/>
</dbReference>
<evidence type="ECO:0000313" key="2">
    <source>
        <dbReference type="EMBL" id="QIN79520.1"/>
    </source>
</evidence>
<reference evidence="2 3" key="1">
    <citation type="submission" date="2019-10" db="EMBL/GenBank/DDBJ databases">
        <title>Rubrobacter sp nov SCSIO 52915 isolated from a deep-sea sediment in the South China Sea.</title>
        <authorList>
            <person name="Chen R.W."/>
        </authorList>
    </citation>
    <scope>NUCLEOTIDE SEQUENCE [LARGE SCALE GENOMIC DNA]</scope>
    <source>
        <strain evidence="2 3">SCSIO 52915</strain>
    </source>
</reference>
<accession>A0A6G8PZB8</accession>
<feature type="region of interest" description="Disordered" evidence="1">
    <location>
        <begin position="43"/>
        <end position="77"/>
    </location>
</feature>
<protein>
    <recommendedName>
        <fullName evidence="4">Lipoprotein LpqB beta-propeller domain-containing protein</fullName>
    </recommendedName>
</protein>
<dbReference type="PROSITE" id="PS51257">
    <property type="entry name" value="PROKAR_LIPOPROTEIN"/>
    <property type="match status" value="1"/>
</dbReference>
<dbReference type="InterPro" id="IPR011042">
    <property type="entry name" value="6-blade_b-propeller_TolB-like"/>
</dbReference>
<proteinExistence type="predicted"/>
<dbReference type="KEGG" id="rmar:GBA65_14440"/>
<organism evidence="2 3">
    <name type="scientific">Rubrobacter marinus</name>
    <dbReference type="NCBI Taxonomy" id="2653852"/>
    <lineage>
        <taxon>Bacteria</taxon>
        <taxon>Bacillati</taxon>
        <taxon>Actinomycetota</taxon>
        <taxon>Rubrobacteria</taxon>
        <taxon>Rubrobacterales</taxon>
        <taxon>Rubrobacteraceae</taxon>
        <taxon>Rubrobacter</taxon>
    </lineage>
</organism>
<keyword evidence="3" id="KW-1185">Reference proteome</keyword>
<name>A0A6G8PZB8_9ACTN</name>
<evidence type="ECO:0008006" key="4">
    <source>
        <dbReference type="Google" id="ProtNLM"/>
    </source>
</evidence>
<dbReference type="SUPFAM" id="SSF82171">
    <property type="entry name" value="DPP6 N-terminal domain-like"/>
    <property type="match status" value="1"/>
</dbReference>
<evidence type="ECO:0000256" key="1">
    <source>
        <dbReference type="SAM" id="MobiDB-lite"/>
    </source>
</evidence>
<dbReference type="EMBL" id="CP045121">
    <property type="protein sequence ID" value="QIN79520.1"/>
    <property type="molecule type" value="Genomic_DNA"/>
</dbReference>
<evidence type="ECO:0000313" key="3">
    <source>
        <dbReference type="Proteomes" id="UP000502706"/>
    </source>
</evidence>